<evidence type="ECO:0000313" key="2">
    <source>
        <dbReference type="EMBL" id="CAK7235910.1"/>
    </source>
</evidence>
<feature type="region of interest" description="Disordered" evidence="1">
    <location>
        <begin position="464"/>
        <end position="547"/>
    </location>
</feature>
<accession>A0ABP0CYB5</accession>
<feature type="compositionally biased region" description="Polar residues" evidence="1">
    <location>
        <begin position="506"/>
        <end position="518"/>
    </location>
</feature>
<sequence>MPPLAQGPLFAPGFGTVLNPNAARAAADEHQGLVNGVNNFMPQAGRPEYMESSAPQILAAPASGAPAQGIQAGVVFSGFPGRTGVPQQSVAQVPRQGHSFGSQQNSFQGQTQAVSHGQFLQGYPQGAQQVQGYQNQYPALFTEPQANPQMIHFNGQSQQDFAMQPNQVAVQDASLGQFSSARVPQQPWVQPSANHIHNGAVGLLFVNNDNAFTSFDSQNGSGSIAYNPIAAQPGQISSQTLLPSAPVHTFPRQPSEVSMNSHTSFQPFPPFPPASTVPVMQRESSQLSHLSRTSHHSGTSAPPSATVAFPAQSFPATSFMHARPQQMMTMSSSQARTQSHSTQPRTASSQDEEGELLGVGVQTIMQAAMPGQTFVDNVPVSQSSPDIDVVLPDPRYSETAVKKLIRVNSQFTPPRRLYTQFQESQPAQPGHQRSISTSVAAYDDTPSQTPETRSLLQSAVLTTDSIGRDSSSPLSSGSAPPSAKGDTVMRKSVTGVPGHMVHNWDPTASNQNDNSTEGGRTIKRRRSGEVESVVASTSKAVRGGKKRKDEGKSCLHCAVTRKSCTKTTPCDRCAESDNYACVDADCRDHNIFLQCLREDLKKVATRIIEREEDAPISNRQNISIAFDYLADHKVGCKEFYHNLRTLEANDKKCIVVPFYQASMILQVYPLLNVLSSHDHNYDGFTPEFRDELLVWRAVNAAHALNLIKSMMDKNRDDETPKYSKHAKNLVVILATIYEQAEAFEKTLLAKESVPDALRETQRQLCYNLGYRLHHMCGRAFRPERPETVQDGDDYSGDHSSKAKNNLADFVVVTKNSVTIDKRFWDKLNTLWAQGHDDDEQRASARASQGLSTAMATPASFSSMLTPIDTNFVSSLSGGQSFFMTAPVSATLEPPQMQRRRSKTSQNDAKGKKPRKPRERKADNKWVDDRDDADAEVMISARSPIHDDGPDTTFIDLLQDLRLEDDNEIVFCTTVVDNTTGPWTDLGSPNEYFGDIYNADDGGNSTVNAAVNNSNIANNNVASDFGINYDAGNAPAARINETTGAFSSSMDFGDFDFSRVDSGTMDALMRDSLQQVQVQDNETNLAYARTSISSQGADLLQVPSPVERVPSTVPATTSRPATAATASSVGSDRGSAAGSSRVQRSPSRARRGTDAVMKFFGKKKP</sequence>
<dbReference type="EMBL" id="CAWUHD010000155">
    <property type="protein sequence ID" value="CAK7235910.1"/>
    <property type="molecule type" value="Genomic_DNA"/>
</dbReference>
<gene>
    <name evidence="2" type="ORF">SEUCBS140593_009439</name>
</gene>
<evidence type="ECO:0000256" key="1">
    <source>
        <dbReference type="SAM" id="MobiDB-lite"/>
    </source>
</evidence>
<feature type="region of interest" description="Disordered" evidence="1">
    <location>
        <begin position="276"/>
        <end position="308"/>
    </location>
</feature>
<dbReference type="Proteomes" id="UP001642482">
    <property type="component" value="Unassembled WGS sequence"/>
</dbReference>
<name>A0ABP0CYB5_9PEZI</name>
<feature type="region of interest" description="Disordered" evidence="1">
    <location>
        <begin position="325"/>
        <end position="352"/>
    </location>
</feature>
<reference evidence="2 3" key="1">
    <citation type="submission" date="2024-01" db="EMBL/GenBank/DDBJ databases">
        <authorList>
            <person name="Allen C."/>
            <person name="Tagirdzhanova G."/>
        </authorList>
    </citation>
    <scope>NUCLEOTIDE SEQUENCE [LARGE SCALE GENOMIC DNA]</scope>
</reference>
<feature type="compositionally biased region" description="Polar residues" evidence="1">
    <location>
        <begin position="282"/>
        <end position="303"/>
    </location>
</feature>
<organism evidence="2 3">
    <name type="scientific">Sporothrix eucalyptigena</name>
    <dbReference type="NCBI Taxonomy" id="1812306"/>
    <lineage>
        <taxon>Eukaryota</taxon>
        <taxon>Fungi</taxon>
        <taxon>Dikarya</taxon>
        <taxon>Ascomycota</taxon>
        <taxon>Pezizomycotina</taxon>
        <taxon>Sordariomycetes</taxon>
        <taxon>Sordariomycetidae</taxon>
        <taxon>Ophiostomatales</taxon>
        <taxon>Ophiostomataceae</taxon>
        <taxon>Sporothrix</taxon>
    </lineage>
</organism>
<protein>
    <recommendedName>
        <fullName evidence="4">Zn(2)-C6 fungal-type domain-containing protein</fullName>
    </recommendedName>
</protein>
<keyword evidence="3" id="KW-1185">Reference proteome</keyword>
<comment type="caution">
    <text evidence="2">The sequence shown here is derived from an EMBL/GenBank/DDBJ whole genome shotgun (WGS) entry which is preliminary data.</text>
</comment>
<feature type="compositionally biased region" description="Low complexity" evidence="1">
    <location>
        <begin position="1108"/>
        <end position="1141"/>
    </location>
</feature>
<evidence type="ECO:0000313" key="3">
    <source>
        <dbReference type="Proteomes" id="UP001642482"/>
    </source>
</evidence>
<feature type="compositionally biased region" description="Low complexity" evidence="1">
    <location>
        <begin position="464"/>
        <end position="486"/>
    </location>
</feature>
<evidence type="ECO:0008006" key="4">
    <source>
        <dbReference type="Google" id="ProtNLM"/>
    </source>
</evidence>
<feature type="compositionally biased region" description="Polar residues" evidence="1">
    <location>
        <begin position="326"/>
        <end position="349"/>
    </location>
</feature>
<feature type="region of interest" description="Disordered" evidence="1">
    <location>
        <begin position="888"/>
        <end position="928"/>
    </location>
</feature>
<feature type="region of interest" description="Disordered" evidence="1">
    <location>
        <begin position="1097"/>
        <end position="1164"/>
    </location>
</feature>
<proteinExistence type="predicted"/>